<accession>A0AAW9IVQ9</accession>
<proteinExistence type="predicted"/>
<evidence type="ECO:0000313" key="1">
    <source>
        <dbReference type="EMBL" id="MDZ5010899.1"/>
    </source>
</evidence>
<sequence>MSIKDKSEVIIWHECDGEADLTANLLEDVARELSEITNVNYKIEIMNIV</sequence>
<organism evidence="1 2">
    <name type="scientific">Clostridium perfringens</name>
    <dbReference type="NCBI Taxonomy" id="1502"/>
    <lineage>
        <taxon>Bacteria</taxon>
        <taxon>Bacillati</taxon>
        <taxon>Bacillota</taxon>
        <taxon>Clostridia</taxon>
        <taxon>Eubacteriales</taxon>
        <taxon>Clostridiaceae</taxon>
        <taxon>Clostridium</taxon>
    </lineage>
</organism>
<protein>
    <submittedName>
        <fullName evidence="1">Sugar ABC transporter substrate-binding protein</fullName>
    </submittedName>
</protein>
<name>A0AAW9IVQ9_CLOPF</name>
<evidence type="ECO:0000313" key="2">
    <source>
        <dbReference type="Proteomes" id="UP001292368"/>
    </source>
</evidence>
<feature type="non-terminal residue" evidence="1">
    <location>
        <position position="49"/>
    </location>
</feature>
<comment type="caution">
    <text evidence="1">The sequence shown here is derived from an EMBL/GenBank/DDBJ whole genome shotgun (WGS) entry which is preliminary data.</text>
</comment>
<dbReference type="EMBL" id="WNVM01000921">
    <property type="protein sequence ID" value="MDZ5010899.1"/>
    <property type="molecule type" value="Genomic_DNA"/>
</dbReference>
<dbReference type="AlphaFoldDB" id="A0AAW9IVQ9"/>
<reference evidence="1" key="1">
    <citation type="submission" date="2019-11" db="EMBL/GenBank/DDBJ databases">
        <title>Characterization of Clostridium perfringens isolates from swine manure treated agricultural soils.</title>
        <authorList>
            <person name="Wushke S.T."/>
        </authorList>
    </citation>
    <scope>NUCLEOTIDE SEQUENCE</scope>
    <source>
        <strain evidence="1">V2</strain>
    </source>
</reference>
<gene>
    <name evidence="1" type="ORF">GNF77_18785</name>
</gene>
<dbReference type="Proteomes" id="UP001292368">
    <property type="component" value="Unassembled WGS sequence"/>
</dbReference>